<keyword evidence="3" id="KW-1185">Reference proteome</keyword>
<proteinExistence type="predicted"/>
<dbReference type="Pfam" id="PF12099">
    <property type="entry name" value="DUF3575"/>
    <property type="match status" value="1"/>
</dbReference>
<evidence type="ECO:0000313" key="3">
    <source>
        <dbReference type="Proteomes" id="UP001610063"/>
    </source>
</evidence>
<gene>
    <name evidence="2" type="ORF">ACHKAR_20845</name>
</gene>
<organism evidence="2 3">
    <name type="scientific">Marinoscillum luteum</name>
    <dbReference type="NCBI Taxonomy" id="861051"/>
    <lineage>
        <taxon>Bacteria</taxon>
        <taxon>Pseudomonadati</taxon>
        <taxon>Bacteroidota</taxon>
        <taxon>Cytophagia</taxon>
        <taxon>Cytophagales</taxon>
        <taxon>Reichenbachiellaceae</taxon>
        <taxon>Marinoscillum</taxon>
    </lineage>
</organism>
<protein>
    <submittedName>
        <fullName evidence="2">DUF3575 domain-containing protein</fullName>
    </submittedName>
</protein>
<keyword evidence="1" id="KW-0732">Signal</keyword>
<evidence type="ECO:0000313" key="2">
    <source>
        <dbReference type="EMBL" id="MFH6985915.1"/>
    </source>
</evidence>
<dbReference type="InterPro" id="IPR021958">
    <property type="entry name" value="DUF3575"/>
</dbReference>
<dbReference type="EMBL" id="JBIPKE010000020">
    <property type="protein sequence ID" value="MFH6985915.1"/>
    <property type="molecule type" value="Genomic_DNA"/>
</dbReference>
<reference evidence="2 3" key="1">
    <citation type="journal article" date="2013" name="Int. J. Syst. Evol. Microbiol.">
        <title>Marinoscillum luteum sp. nov., isolated from marine sediment.</title>
        <authorList>
            <person name="Cha I.T."/>
            <person name="Park S.J."/>
            <person name="Kim S.J."/>
            <person name="Kim J.G."/>
            <person name="Jung M.Y."/>
            <person name="Shin K.S."/>
            <person name="Kwon K.K."/>
            <person name="Yang S.H."/>
            <person name="Seo Y.S."/>
            <person name="Rhee S.K."/>
        </authorList>
    </citation>
    <scope>NUCLEOTIDE SEQUENCE [LARGE SCALE GENOMIC DNA]</scope>
    <source>
        <strain evidence="2 3">KCTC 23939</strain>
    </source>
</reference>
<feature type="chain" id="PRO_5047110112" evidence="1">
    <location>
        <begin position="22"/>
        <end position="184"/>
    </location>
</feature>
<name>A0ABW7NE68_9BACT</name>
<feature type="signal peptide" evidence="1">
    <location>
        <begin position="1"/>
        <end position="21"/>
    </location>
</feature>
<accession>A0ABW7NE68</accession>
<evidence type="ECO:0000256" key="1">
    <source>
        <dbReference type="SAM" id="SignalP"/>
    </source>
</evidence>
<comment type="caution">
    <text evidence="2">The sequence shown here is derived from an EMBL/GenBank/DDBJ whole genome shotgun (WGS) entry which is preliminary data.</text>
</comment>
<dbReference type="Proteomes" id="UP001610063">
    <property type="component" value="Unassembled WGS sequence"/>
</dbReference>
<dbReference type="RefSeq" id="WP_395419374.1">
    <property type="nucleotide sequence ID" value="NZ_JBIPKE010000020.1"/>
</dbReference>
<sequence>MKKVLTSFFIIAVFGMTSVSAQDAEKKNTLKANPMGLIIGLGKINYERKLGDASSAQLGVSYFSYSSDGTSFSGLGLLPEYRFYVTKEALDGFYLAPFMKYNNFTLKNDEEDFKGSLNAYRFGAKAGFQWLMGKRKSFVMDLAFGGKYSDFNLKVKEGSEDDFDNENLFQGFSPELHFAIGYAF</sequence>